<dbReference type="PROSITE" id="PS01136">
    <property type="entry name" value="UPF0034"/>
    <property type="match status" value="1"/>
</dbReference>
<feature type="active site" description="Proton donor" evidence="9">
    <location>
        <position position="149"/>
    </location>
</feature>
<evidence type="ECO:0000313" key="12">
    <source>
        <dbReference type="Proteomes" id="UP000315816"/>
    </source>
</evidence>
<feature type="site" description="Interacts with tRNA; defines subfamily-specific binding signature" evidence="9">
    <location>
        <position position="350"/>
    </location>
</feature>
<organism evidence="11 12">
    <name type="scientific">Aliiroseovarius halocynthiae</name>
    <dbReference type="NCBI Taxonomy" id="985055"/>
    <lineage>
        <taxon>Bacteria</taxon>
        <taxon>Pseudomonadati</taxon>
        <taxon>Pseudomonadota</taxon>
        <taxon>Alphaproteobacteria</taxon>
        <taxon>Rhodobacterales</taxon>
        <taxon>Paracoccaceae</taxon>
        <taxon>Aliiroseovarius</taxon>
    </lineage>
</organism>
<feature type="domain" description="DUS-like FMN-binding" evidence="10">
    <location>
        <begin position="64"/>
        <end position="365"/>
    </location>
</feature>
<evidence type="ECO:0000256" key="9">
    <source>
        <dbReference type="HAMAP-Rule" id="MF_02041"/>
    </source>
</evidence>
<dbReference type="OrthoDB" id="9783413at2"/>
<evidence type="ECO:0000256" key="5">
    <source>
        <dbReference type="ARBA" id="ARBA00022694"/>
    </source>
</evidence>
<evidence type="ECO:0000256" key="7">
    <source>
        <dbReference type="ARBA" id="ARBA00022884"/>
    </source>
</evidence>
<protein>
    <recommendedName>
        <fullName evidence="9">tRNA-dihydrouridine(20/20a) synthase</fullName>
        <ecNumber evidence="9">1.3.1.91</ecNumber>
    </recommendedName>
    <alternativeName>
        <fullName evidence="9">U20-specific dihydrouridine synthase</fullName>
        <shortName evidence="9">U20-specific Dus</shortName>
    </alternativeName>
    <alternativeName>
        <fullName evidence="9">tRNA-dihydrouridine synthase A</fullName>
    </alternativeName>
</protein>
<name>A0A545SVS8_9RHOB</name>
<evidence type="ECO:0000256" key="3">
    <source>
        <dbReference type="ARBA" id="ARBA00022630"/>
    </source>
</evidence>
<dbReference type="CDD" id="cd02801">
    <property type="entry name" value="DUS_like_FMN"/>
    <property type="match status" value="1"/>
</dbReference>
<dbReference type="HAMAP" id="MF_02041">
    <property type="entry name" value="DusA_subfam"/>
    <property type="match status" value="1"/>
</dbReference>
<dbReference type="AlphaFoldDB" id="A0A545SVS8"/>
<comment type="function">
    <text evidence="9">Catalyzes the synthesis of 5,6-dihydrouridine (D), a modified base found in the D-loop of most tRNAs, via the reduction of the C5-C6 double bond in target uridines. Specifically modifies U20 and U20a in tRNAs.</text>
</comment>
<dbReference type="InterPro" id="IPR035587">
    <property type="entry name" value="DUS-like_FMN-bd"/>
</dbReference>
<dbReference type="NCBIfam" id="TIGR00742">
    <property type="entry name" value="yjbN"/>
    <property type="match status" value="1"/>
</dbReference>
<evidence type="ECO:0000256" key="8">
    <source>
        <dbReference type="ARBA" id="ARBA00023002"/>
    </source>
</evidence>
<keyword evidence="4 9" id="KW-0288">FMN</keyword>
<dbReference type="Gene3D" id="1.20.120.1460">
    <property type="match status" value="1"/>
</dbReference>
<reference evidence="11 12" key="1">
    <citation type="submission" date="2019-06" db="EMBL/GenBank/DDBJ databases">
        <title>A novel species of marine bacteria.</title>
        <authorList>
            <person name="Wang Y."/>
        </authorList>
    </citation>
    <scope>NUCLEOTIDE SEQUENCE [LARGE SCALE GENOMIC DNA]</scope>
    <source>
        <strain evidence="11 12">MA1-10</strain>
    </source>
</reference>
<evidence type="ECO:0000256" key="4">
    <source>
        <dbReference type="ARBA" id="ARBA00022643"/>
    </source>
</evidence>
<comment type="catalytic activity">
    <reaction evidence="9">
        <text>5,6-dihydrouridine(20) in tRNA + NAD(+) = uridine(20) in tRNA + NADH + H(+)</text>
        <dbReference type="Rhea" id="RHEA:53340"/>
        <dbReference type="Rhea" id="RHEA-COMP:13533"/>
        <dbReference type="Rhea" id="RHEA-COMP:13534"/>
        <dbReference type="ChEBI" id="CHEBI:15378"/>
        <dbReference type="ChEBI" id="CHEBI:57540"/>
        <dbReference type="ChEBI" id="CHEBI:57945"/>
        <dbReference type="ChEBI" id="CHEBI:65315"/>
        <dbReference type="ChEBI" id="CHEBI:74443"/>
        <dbReference type="EC" id="1.3.1.91"/>
    </reaction>
</comment>
<keyword evidence="3 9" id="KW-0285">Flavoprotein</keyword>
<feature type="site" description="Interacts with tRNA" evidence="9">
    <location>
        <position position="236"/>
    </location>
</feature>
<dbReference type="NCBIfam" id="NF008774">
    <property type="entry name" value="PRK11815.1"/>
    <property type="match status" value="1"/>
</dbReference>
<dbReference type="SUPFAM" id="SSF51395">
    <property type="entry name" value="FMN-linked oxidoreductases"/>
    <property type="match status" value="1"/>
</dbReference>
<dbReference type="PANTHER" id="PTHR42907">
    <property type="entry name" value="FMN-LINKED OXIDOREDUCTASES SUPERFAMILY PROTEIN"/>
    <property type="match status" value="1"/>
</dbReference>
<keyword evidence="5 9" id="KW-0819">tRNA processing</keyword>
<sequence length="384" mass="41836">MHWLCDGGQSGGCPCCEDVLHGSTSESPPRKFAENYGSRANPHIIEYGSNTLKSNAQIAARFSVAPMMDWSDRHCRYFHRLMSCHTLLYTEMVTAPALVRGGAVHLLDYNVEEHPVAVQLGGSDPKELAAAAKLCVERGYDEVNLNVGCPSDRVQSGTFGAVLMRDPCLVADCVAAMKDAAQDIEVTIKCRIGVDDQEPEVILPDFLEKVSAAGINRFTIHARKAWLQGLSPKENRDIPPLDYPLVHRMKTAFPHLHLSINGGITTLNETCAHLDVMDGVMIGRAAYHDPATVLLNADQAIFGDTTPARSAHEAVEAMYPYIEARMAEGIRLHSITRHMLGIFTGRPGARKWRRILSEGATKPGVGVALVAEALSSVPEHIPAD</sequence>
<dbReference type="Pfam" id="PF01207">
    <property type="entry name" value="Dus"/>
    <property type="match status" value="1"/>
</dbReference>
<dbReference type="GO" id="GO:0050660">
    <property type="term" value="F:flavin adenine dinucleotide binding"/>
    <property type="evidence" value="ECO:0007669"/>
    <property type="project" value="InterPro"/>
</dbReference>
<feature type="binding site" evidence="9">
    <location>
        <position position="189"/>
    </location>
    <ligand>
        <name>FMN</name>
        <dbReference type="ChEBI" id="CHEBI:58210"/>
    </ligand>
</feature>
<keyword evidence="8 9" id="KW-0560">Oxidoreductase</keyword>
<dbReference type="Proteomes" id="UP000315816">
    <property type="component" value="Unassembled WGS sequence"/>
</dbReference>
<evidence type="ECO:0000256" key="6">
    <source>
        <dbReference type="ARBA" id="ARBA00022857"/>
    </source>
</evidence>
<dbReference type="PANTHER" id="PTHR42907:SF1">
    <property type="entry name" value="FMN-LINKED OXIDOREDUCTASES SUPERFAMILY PROTEIN"/>
    <property type="match status" value="1"/>
</dbReference>
<keyword evidence="12" id="KW-1185">Reference proteome</keyword>
<comment type="catalytic activity">
    <reaction evidence="9">
        <text>5,6-dihydrouridine(20a) in tRNA + NADP(+) = uridine(20a) in tRNA + NADPH + H(+)</text>
        <dbReference type="Rhea" id="RHEA:53344"/>
        <dbReference type="Rhea" id="RHEA-COMP:13535"/>
        <dbReference type="Rhea" id="RHEA-COMP:13536"/>
        <dbReference type="ChEBI" id="CHEBI:15378"/>
        <dbReference type="ChEBI" id="CHEBI:57783"/>
        <dbReference type="ChEBI" id="CHEBI:58349"/>
        <dbReference type="ChEBI" id="CHEBI:65315"/>
        <dbReference type="ChEBI" id="CHEBI:74443"/>
    </reaction>
</comment>
<comment type="catalytic activity">
    <reaction evidence="9">
        <text>5,6-dihydrouridine(20a) in tRNA + NAD(+) = uridine(20a) in tRNA + NADH + H(+)</text>
        <dbReference type="Rhea" id="RHEA:53348"/>
        <dbReference type="Rhea" id="RHEA-COMP:13535"/>
        <dbReference type="Rhea" id="RHEA-COMP:13536"/>
        <dbReference type="ChEBI" id="CHEBI:15378"/>
        <dbReference type="ChEBI" id="CHEBI:57540"/>
        <dbReference type="ChEBI" id="CHEBI:57945"/>
        <dbReference type="ChEBI" id="CHEBI:65315"/>
        <dbReference type="ChEBI" id="CHEBI:74443"/>
    </reaction>
</comment>
<accession>A0A545SVS8</accession>
<comment type="similarity">
    <text evidence="9">Belongs to the Dus family. DusA subfamily.</text>
</comment>
<keyword evidence="2 9" id="KW-0820">tRNA-binding</keyword>
<comment type="cofactor">
    <cofactor evidence="1 9">
        <name>FMN</name>
        <dbReference type="ChEBI" id="CHEBI:58210"/>
    </cofactor>
</comment>
<feature type="binding site" evidence="9">
    <location>
        <position position="221"/>
    </location>
    <ligand>
        <name>FMN</name>
        <dbReference type="ChEBI" id="CHEBI:58210"/>
    </ligand>
</feature>
<dbReference type="InterPro" id="IPR013785">
    <property type="entry name" value="Aldolase_TIM"/>
</dbReference>
<evidence type="ECO:0000256" key="2">
    <source>
        <dbReference type="ARBA" id="ARBA00022555"/>
    </source>
</evidence>
<keyword evidence="6 9" id="KW-0521">NADP</keyword>
<dbReference type="Gene3D" id="3.20.20.70">
    <property type="entry name" value="Aldolase class I"/>
    <property type="match status" value="1"/>
</dbReference>
<feature type="binding site" evidence="9">
    <location>
        <position position="119"/>
    </location>
    <ligand>
        <name>FMN</name>
        <dbReference type="ChEBI" id="CHEBI:58210"/>
    </ligand>
</feature>
<dbReference type="GO" id="GO:0102264">
    <property type="term" value="F:tRNA-dihydrouridine20 synthase activity"/>
    <property type="evidence" value="ECO:0007669"/>
    <property type="project" value="UniProtKB-EC"/>
</dbReference>
<comment type="caution">
    <text evidence="11">The sequence shown here is derived from an EMBL/GenBank/DDBJ whole genome shotgun (WGS) entry which is preliminary data.</text>
</comment>
<feature type="site" description="Interacts with tRNA; defines subfamily-specific binding signature" evidence="9">
    <location>
        <position position="233"/>
    </location>
</feature>
<dbReference type="InterPro" id="IPR004653">
    <property type="entry name" value="DusA"/>
</dbReference>
<evidence type="ECO:0000259" key="10">
    <source>
        <dbReference type="Pfam" id="PF01207"/>
    </source>
</evidence>
<keyword evidence="7 9" id="KW-0694">RNA-binding</keyword>
<dbReference type="GO" id="GO:0010181">
    <property type="term" value="F:FMN binding"/>
    <property type="evidence" value="ECO:0007669"/>
    <property type="project" value="UniProtKB-UniRule"/>
</dbReference>
<feature type="binding site" evidence="9">
    <location>
        <begin position="66"/>
        <end position="68"/>
    </location>
    <ligand>
        <name>FMN</name>
        <dbReference type="ChEBI" id="CHEBI:58210"/>
    </ligand>
</feature>
<dbReference type="GO" id="GO:0102266">
    <property type="term" value="F:tRNA-dihydrouridine20a synthase activity"/>
    <property type="evidence" value="ECO:0007669"/>
    <property type="project" value="RHEA"/>
</dbReference>
<evidence type="ECO:0000256" key="1">
    <source>
        <dbReference type="ARBA" id="ARBA00001917"/>
    </source>
</evidence>
<dbReference type="EMBL" id="VICH01000004">
    <property type="protein sequence ID" value="TQV69061.1"/>
    <property type="molecule type" value="Genomic_DNA"/>
</dbReference>
<feature type="site" description="Interacts with tRNA" evidence="9">
    <location>
        <position position="146"/>
    </location>
</feature>
<proteinExistence type="inferred from homology"/>
<comment type="catalytic activity">
    <reaction evidence="9">
        <text>5,6-dihydrouridine(20) in tRNA + NADP(+) = uridine(20) in tRNA + NADPH + H(+)</text>
        <dbReference type="Rhea" id="RHEA:53336"/>
        <dbReference type="Rhea" id="RHEA-COMP:13533"/>
        <dbReference type="Rhea" id="RHEA-COMP:13534"/>
        <dbReference type="ChEBI" id="CHEBI:15378"/>
        <dbReference type="ChEBI" id="CHEBI:57783"/>
        <dbReference type="ChEBI" id="CHEBI:58349"/>
        <dbReference type="ChEBI" id="CHEBI:65315"/>
        <dbReference type="ChEBI" id="CHEBI:74443"/>
        <dbReference type="EC" id="1.3.1.91"/>
    </reaction>
</comment>
<dbReference type="GO" id="GO:0000049">
    <property type="term" value="F:tRNA binding"/>
    <property type="evidence" value="ECO:0007669"/>
    <property type="project" value="UniProtKB-UniRule"/>
</dbReference>
<dbReference type="InterPro" id="IPR018517">
    <property type="entry name" value="tRNA_hU_synthase_CS"/>
</dbReference>
<feature type="binding site" evidence="9">
    <location>
        <begin position="261"/>
        <end position="263"/>
    </location>
    <ligand>
        <name>FMN</name>
        <dbReference type="ChEBI" id="CHEBI:58210"/>
    </ligand>
</feature>
<gene>
    <name evidence="9 11" type="primary">dusA</name>
    <name evidence="11" type="ORF">FIL88_05690</name>
</gene>
<feature type="binding site" evidence="9">
    <location>
        <begin position="283"/>
        <end position="284"/>
    </location>
    <ligand>
        <name>FMN</name>
        <dbReference type="ChEBI" id="CHEBI:58210"/>
    </ligand>
</feature>
<feature type="site" description="Interacts with tRNA; defines subfamily-specific binding signature" evidence="9">
    <location>
        <position position="353"/>
    </location>
</feature>
<dbReference type="EC" id="1.3.1.91" evidence="9"/>
<evidence type="ECO:0000313" key="11">
    <source>
        <dbReference type="EMBL" id="TQV69061.1"/>
    </source>
</evidence>